<evidence type="ECO:0000256" key="1">
    <source>
        <dbReference type="ARBA" id="ARBA00022649"/>
    </source>
</evidence>
<dbReference type="PANTHER" id="PTHR40588:SF1">
    <property type="entry name" value="MRNA INTERFERASE TOXIN YAFQ"/>
    <property type="match status" value="1"/>
</dbReference>
<protein>
    <submittedName>
        <fullName evidence="3">Addiction module toxin RelE</fullName>
    </submittedName>
</protein>
<dbReference type="Gene3D" id="3.30.2310.20">
    <property type="entry name" value="RelE-like"/>
    <property type="match status" value="1"/>
</dbReference>
<dbReference type="SUPFAM" id="SSF143011">
    <property type="entry name" value="RelE-like"/>
    <property type="match status" value="1"/>
</dbReference>
<dbReference type="InterPro" id="IPR004386">
    <property type="entry name" value="Toxin_YafQ-like"/>
</dbReference>
<sequence>MSIKRLCVKYEIRVLKEYKKNYKKLTLKEKDLVDEIVYRLSNNETLEKKYKDHKLKGEFKELRECHVKPDLLLIYQKQDDKLILTCINIGSHSELF</sequence>
<evidence type="ECO:0000313" key="3">
    <source>
        <dbReference type="EMBL" id="OEV49232.1"/>
    </source>
</evidence>
<comment type="caution">
    <text evidence="3">The sequence shown here is derived from an EMBL/GenBank/DDBJ whole genome shotgun (WGS) entry which is preliminary data.</text>
</comment>
<dbReference type="AlphaFoldDB" id="A0AB36G5J0"/>
<evidence type="ECO:0000256" key="2">
    <source>
        <dbReference type="PIRSR" id="PIRSR006156-1"/>
    </source>
</evidence>
<dbReference type="Pfam" id="PF15738">
    <property type="entry name" value="YafQ_toxin"/>
    <property type="match status" value="1"/>
</dbReference>
<reference evidence="3 4" key="1">
    <citation type="submission" date="2016-09" db="EMBL/GenBank/DDBJ databases">
        <title>Campylobacter from American crows.</title>
        <authorList>
            <person name="Weis A.M."/>
            <person name="Weimer B.C."/>
            <person name="Townsend A.K."/>
            <person name="Taff C."/>
        </authorList>
    </citation>
    <scope>NUCLEOTIDE SEQUENCE [LARGE SCALE GENOMIC DNA]</scope>
    <source>
        <strain evidence="3 4">BCW_3791</strain>
    </source>
</reference>
<dbReference type="PIRSF" id="PIRSF006156">
    <property type="entry name" value="YafQ"/>
    <property type="match status" value="1"/>
</dbReference>
<dbReference type="PANTHER" id="PTHR40588">
    <property type="entry name" value="MRNA INTERFERASE TOXIN YAFQ"/>
    <property type="match status" value="1"/>
</dbReference>
<dbReference type="InterPro" id="IPR035093">
    <property type="entry name" value="RelE/ParE_toxin_dom_sf"/>
</dbReference>
<keyword evidence="1" id="KW-1277">Toxin-antitoxin system</keyword>
<dbReference type="GO" id="GO:0006402">
    <property type="term" value="P:mRNA catabolic process"/>
    <property type="evidence" value="ECO:0007669"/>
    <property type="project" value="TreeGrafter"/>
</dbReference>
<dbReference type="Proteomes" id="UP000865560">
    <property type="component" value="Unassembled WGS sequence"/>
</dbReference>
<dbReference type="EMBL" id="MJVJ01000049">
    <property type="protein sequence ID" value="OEV49232.1"/>
    <property type="molecule type" value="Genomic_DNA"/>
</dbReference>
<organism evidence="3 4">
    <name type="scientific">Campylobacter jejuni</name>
    <dbReference type="NCBI Taxonomy" id="197"/>
    <lineage>
        <taxon>Bacteria</taxon>
        <taxon>Pseudomonadati</taxon>
        <taxon>Campylobacterota</taxon>
        <taxon>Epsilonproteobacteria</taxon>
        <taxon>Campylobacterales</taxon>
        <taxon>Campylobacteraceae</taxon>
        <taxon>Campylobacter</taxon>
    </lineage>
</organism>
<dbReference type="GO" id="GO:0004521">
    <property type="term" value="F:RNA endonuclease activity"/>
    <property type="evidence" value="ECO:0007669"/>
    <property type="project" value="TreeGrafter"/>
</dbReference>
<feature type="active site" description="Proton donor" evidence="2">
    <location>
        <position position="92"/>
    </location>
</feature>
<dbReference type="InterPro" id="IPR007712">
    <property type="entry name" value="RelE/ParE_toxin"/>
</dbReference>
<accession>A0AB36G5J0</accession>
<dbReference type="GO" id="GO:0006415">
    <property type="term" value="P:translational termination"/>
    <property type="evidence" value="ECO:0007669"/>
    <property type="project" value="TreeGrafter"/>
</dbReference>
<dbReference type="NCBIfam" id="TIGR02385">
    <property type="entry name" value="RelE_StbE"/>
    <property type="match status" value="1"/>
</dbReference>
<name>A0AB36G5J0_CAMJU</name>
<gene>
    <name evidence="3" type="ORF">AJY60_02260</name>
</gene>
<evidence type="ECO:0000313" key="4">
    <source>
        <dbReference type="Proteomes" id="UP000865560"/>
    </source>
</evidence>
<proteinExistence type="predicted"/>